<dbReference type="InterPro" id="IPR032675">
    <property type="entry name" value="LRR_dom_sf"/>
</dbReference>
<dbReference type="FunFam" id="3.40.50.300:FF:001091">
    <property type="entry name" value="Probable disease resistance protein At1g61300"/>
    <property type="match status" value="1"/>
</dbReference>
<evidence type="ECO:0000256" key="3">
    <source>
        <dbReference type="ARBA" id="ARBA00022741"/>
    </source>
</evidence>
<feature type="domain" description="Disease resistance N-terminal" evidence="8">
    <location>
        <begin position="14"/>
        <end position="99"/>
    </location>
</feature>
<dbReference type="InterPro" id="IPR041118">
    <property type="entry name" value="Rx_N"/>
</dbReference>
<dbReference type="InterPro" id="IPR027417">
    <property type="entry name" value="P-loop_NTPase"/>
</dbReference>
<dbReference type="GO" id="GO:0043531">
    <property type="term" value="F:ADP binding"/>
    <property type="evidence" value="ECO:0007669"/>
    <property type="project" value="InterPro"/>
</dbReference>
<dbReference type="Pfam" id="PF00931">
    <property type="entry name" value="NB-ARC"/>
    <property type="match status" value="1"/>
</dbReference>
<protein>
    <submittedName>
        <fullName evidence="11">Uncharacterized protein</fullName>
    </submittedName>
</protein>
<dbReference type="Gene3D" id="1.10.10.10">
    <property type="entry name" value="Winged helix-like DNA-binding domain superfamily/Winged helix DNA-binding domain"/>
    <property type="match status" value="1"/>
</dbReference>
<sequence length="1371" mass="155692">MEVGAALIASTFEWLINKLESEATDWFESRKEARDALENWKKLLPNIRHVLEDAERKQLTNNAVKTWLSELRDIAYDMEDVLRGVEADARRQKLNLKTCDQASTSRARKLIPTPSCFPGCSCIPGDFKVDREIMSKIKGITDQLEKIKERRDALNLKIEDGTNRAVTQRTPTTGVPESHVFGREKDKDAILQKLLINEDSTKCFSVIPIVGMGGLGKTTLASLVYNDEKLQGVFGPKAWVCVSDEFDVLRIVISILDQMNVKYDSKDHAVIHNKLKEMLSGQKFLLVLDDVWNINYHLWSRLQGLFMSGAPGSKIIVTTRDETVAGSMRGDDWVYHLGLFPDNECLSLLARHALERENFDSYGNLKGIGEEIVIKCKGLPLAITTIGGLLRGDQLNSNKWREVLNSEIWKVSEERGGVLPALRLSYHHLPSHLKQCFAFCAIFPNDFELNEGNLVQLWMAQGFFRQHQQIDGMKEMKSLGHQYFRDLLLRSFFQRSRSNSSLFVMHDLVMELARDVASEACCQLDMLVNKKLEVTRHLSFFPGEFDTYQRFKMMEKMKSLRTFVPITRRYGLHYLSNEVVHYLFSSLKCLRVLSFNGYRIEKVPDSIGDLKLLCYINLSGTQIQSLPDTVSYLIYLQTLILRHCTVLTQLPKDIVNLVDLLHLDIAYTEGLKELPSGIGGLTNLLTLPKFVLGGGLRLGELKNLKQLQGDLLISNLHKVSDFRDASEANLHEIEGLDKLILRWTSDFQTSRDVNNEEKVLCQLKPHCNLKKFTIEFFGGQEFPSWIGDPSFSKLKYLQLYCCQNITLLPSLGKLPLLKELIIGNMPEFTGDNSFSGSFSSLKKLTLKDCPKLIGKLPSNLPFLKVLVIENCPQLSCSLLSLPSLRELKIIDCNEAVLRNIMDVTCLTFLQITRIPKLAYLHKSITQFLTAIEIIYIEECYELTCLWEDGASLASLECLRIEECPLLVSLSDLPFSLKILSLERCDNLDCLPNELHALTCLEELSIQKCNKFARFPRTGLPLHLKKLQLEDLVVLESLPDGLMKIGDGGNNMLQLEELVIRRCKQLKSFPRDKLPSTLKRLKIEDCENLESLPEGVNLEHLKINNLPSLKCFPSSKLPSALKMLKISNCKQLESLPDRLLQDCTQLKEMRIEHVENLKSLPIDFMHNLSGLVELELYSCEGFECLPQMDPSSVPNLKTLKIVNLKNLKSLPNEMCNLTSIQCLMIWCCPSIASIPEGGFPLNLITLEINREGLRQSMLEWGLDRLTSLESFQIGEICLPDNLQLPESLKSLTIMKMSNLKSIPKVLLQNLNSLECLRFSGCPKLQSLPKEGLPTSLQQFQLDGCPLLKERCLEEKGVYWPRIANIPYIWLLS</sequence>
<dbReference type="InterPro" id="IPR056789">
    <property type="entry name" value="LRR_R13L1-DRL21"/>
</dbReference>
<keyword evidence="12" id="KW-1185">Reference proteome</keyword>
<keyword evidence="5" id="KW-0067">ATP-binding</keyword>
<evidence type="ECO:0000256" key="6">
    <source>
        <dbReference type="SAM" id="Coils"/>
    </source>
</evidence>
<dbReference type="Gene3D" id="3.80.10.10">
    <property type="entry name" value="Ribonuclease Inhibitor"/>
    <property type="match status" value="5"/>
</dbReference>
<evidence type="ECO:0000256" key="5">
    <source>
        <dbReference type="ARBA" id="ARBA00022840"/>
    </source>
</evidence>
<dbReference type="InterPro" id="IPR002182">
    <property type="entry name" value="NB-ARC"/>
</dbReference>
<dbReference type="GO" id="GO:0006952">
    <property type="term" value="P:defense response"/>
    <property type="evidence" value="ECO:0007669"/>
    <property type="project" value="UniProtKB-KW"/>
</dbReference>
<dbReference type="GO" id="GO:0051707">
    <property type="term" value="P:response to other organism"/>
    <property type="evidence" value="ECO:0007669"/>
    <property type="project" value="UniProtKB-ARBA"/>
</dbReference>
<organism evidence="11 12">
    <name type="scientific">Rubroshorea leprosula</name>
    <dbReference type="NCBI Taxonomy" id="152421"/>
    <lineage>
        <taxon>Eukaryota</taxon>
        <taxon>Viridiplantae</taxon>
        <taxon>Streptophyta</taxon>
        <taxon>Embryophyta</taxon>
        <taxon>Tracheophyta</taxon>
        <taxon>Spermatophyta</taxon>
        <taxon>Magnoliopsida</taxon>
        <taxon>eudicotyledons</taxon>
        <taxon>Gunneridae</taxon>
        <taxon>Pentapetalae</taxon>
        <taxon>rosids</taxon>
        <taxon>malvids</taxon>
        <taxon>Malvales</taxon>
        <taxon>Dipterocarpaceae</taxon>
        <taxon>Rubroshorea</taxon>
    </lineage>
</organism>
<comment type="caution">
    <text evidence="11">The sequence shown here is derived from an EMBL/GenBank/DDBJ whole genome shotgun (WGS) entry which is preliminary data.</text>
</comment>
<proteinExistence type="predicted"/>
<dbReference type="EMBL" id="BPVZ01000138">
    <property type="protein sequence ID" value="GKV39995.1"/>
    <property type="molecule type" value="Genomic_DNA"/>
</dbReference>
<dbReference type="Proteomes" id="UP001054252">
    <property type="component" value="Unassembled WGS sequence"/>
</dbReference>
<keyword evidence="6" id="KW-0175">Coiled coil</keyword>
<dbReference type="Pfam" id="PF23559">
    <property type="entry name" value="WHD_DRP"/>
    <property type="match status" value="1"/>
</dbReference>
<dbReference type="InterPro" id="IPR036388">
    <property type="entry name" value="WH-like_DNA-bd_sf"/>
</dbReference>
<keyword evidence="3" id="KW-0547">Nucleotide-binding</keyword>
<dbReference type="Gene3D" id="1.20.5.4130">
    <property type="match status" value="1"/>
</dbReference>
<dbReference type="PRINTS" id="PR00364">
    <property type="entry name" value="DISEASERSIST"/>
</dbReference>
<accession>A0AAV5LRA2</accession>
<evidence type="ECO:0000313" key="12">
    <source>
        <dbReference type="Proteomes" id="UP001054252"/>
    </source>
</evidence>
<feature type="coiled-coil region" evidence="6">
    <location>
        <begin position="137"/>
        <end position="164"/>
    </location>
</feature>
<dbReference type="Gene3D" id="3.40.50.300">
    <property type="entry name" value="P-loop containing nucleotide triphosphate hydrolases"/>
    <property type="match status" value="1"/>
</dbReference>
<name>A0AAV5LRA2_9ROSI</name>
<gene>
    <name evidence="11" type="ORF">SLEP1_g47679</name>
</gene>
<evidence type="ECO:0000313" key="11">
    <source>
        <dbReference type="EMBL" id="GKV39995.1"/>
    </source>
</evidence>
<dbReference type="SUPFAM" id="SSF52058">
    <property type="entry name" value="L domain-like"/>
    <property type="match status" value="2"/>
</dbReference>
<evidence type="ECO:0000259" key="8">
    <source>
        <dbReference type="Pfam" id="PF18052"/>
    </source>
</evidence>
<reference evidence="11 12" key="1">
    <citation type="journal article" date="2021" name="Commun. Biol.">
        <title>The genome of Shorea leprosula (Dipterocarpaceae) highlights the ecological relevance of drought in aseasonal tropical rainforests.</title>
        <authorList>
            <person name="Ng K.K.S."/>
            <person name="Kobayashi M.J."/>
            <person name="Fawcett J.A."/>
            <person name="Hatakeyama M."/>
            <person name="Paape T."/>
            <person name="Ng C.H."/>
            <person name="Ang C.C."/>
            <person name="Tnah L.H."/>
            <person name="Lee C.T."/>
            <person name="Nishiyama T."/>
            <person name="Sese J."/>
            <person name="O'Brien M.J."/>
            <person name="Copetti D."/>
            <person name="Mohd Noor M.I."/>
            <person name="Ong R.C."/>
            <person name="Putra M."/>
            <person name="Sireger I.Z."/>
            <person name="Indrioko S."/>
            <person name="Kosugi Y."/>
            <person name="Izuno A."/>
            <person name="Isagi Y."/>
            <person name="Lee S.L."/>
            <person name="Shimizu K.K."/>
        </authorList>
    </citation>
    <scope>NUCLEOTIDE SEQUENCE [LARGE SCALE GENOMIC DNA]</scope>
    <source>
        <strain evidence="11">214</strain>
    </source>
</reference>
<evidence type="ECO:0000256" key="4">
    <source>
        <dbReference type="ARBA" id="ARBA00022821"/>
    </source>
</evidence>
<evidence type="ECO:0000256" key="2">
    <source>
        <dbReference type="ARBA" id="ARBA00022737"/>
    </source>
</evidence>
<dbReference type="FunFam" id="1.10.10.10:FF:000322">
    <property type="entry name" value="Probable disease resistance protein At1g63360"/>
    <property type="match status" value="1"/>
</dbReference>
<evidence type="ECO:0000259" key="7">
    <source>
        <dbReference type="Pfam" id="PF00931"/>
    </source>
</evidence>
<evidence type="ECO:0000259" key="10">
    <source>
        <dbReference type="Pfam" id="PF25019"/>
    </source>
</evidence>
<feature type="domain" description="R13L1/DRL21-like LRR repeat region" evidence="10">
    <location>
        <begin position="698"/>
        <end position="825"/>
    </location>
</feature>
<keyword evidence="4" id="KW-0611">Plant defense</keyword>
<feature type="domain" description="NB-ARC" evidence="7">
    <location>
        <begin position="184"/>
        <end position="356"/>
    </location>
</feature>
<dbReference type="PANTHER" id="PTHR36766">
    <property type="entry name" value="PLANT BROAD-SPECTRUM MILDEW RESISTANCE PROTEIN RPW8"/>
    <property type="match status" value="1"/>
</dbReference>
<keyword evidence="1" id="KW-0433">Leucine-rich repeat</keyword>
<dbReference type="InterPro" id="IPR042197">
    <property type="entry name" value="Apaf_helical"/>
</dbReference>
<evidence type="ECO:0000256" key="1">
    <source>
        <dbReference type="ARBA" id="ARBA00022614"/>
    </source>
</evidence>
<dbReference type="SUPFAM" id="SSF52540">
    <property type="entry name" value="P-loop containing nucleoside triphosphate hydrolases"/>
    <property type="match status" value="1"/>
</dbReference>
<dbReference type="GO" id="GO:0005524">
    <property type="term" value="F:ATP binding"/>
    <property type="evidence" value="ECO:0007669"/>
    <property type="project" value="UniProtKB-KW"/>
</dbReference>
<keyword evidence="2" id="KW-0677">Repeat</keyword>
<dbReference type="Gene3D" id="1.10.8.430">
    <property type="entry name" value="Helical domain of apoptotic protease-activating factors"/>
    <property type="match status" value="1"/>
</dbReference>
<dbReference type="Pfam" id="PF25019">
    <property type="entry name" value="LRR_R13L1-DRL21"/>
    <property type="match status" value="1"/>
</dbReference>
<dbReference type="InterPro" id="IPR058922">
    <property type="entry name" value="WHD_DRP"/>
</dbReference>
<evidence type="ECO:0000259" key="9">
    <source>
        <dbReference type="Pfam" id="PF23559"/>
    </source>
</evidence>
<dbReference type="Pfam" id="PF18052">
    <property type="entry name" value="Rx_N"/>
    <property type="match status" value="1"/>
</dbReference>
<dbReference type="PANTHER" id="PTHR36766:SF51">
    <property type="entry name" value="DISEASE RESISTANCE RPP13-LIKE PROTEIN 1"/>
    <property type="match status" value="1"/>
</dbReference>
<feature type="domain" description="Disease resistance protein winged helix" evidence="9">
    <location>
        <begin position="442"/>
        <end position="513"/>
    </location>
</feature>